<dbReference type="Pfam" id="PF19538">
    <property type="entry name" value="DUF6062"/>
    <property type="match status" value="1"/>
</dbReference>
<organism evidence="1 2">
    <name type="scientific">Luoshenia tenuis</name>
    <dbReference type="NCBI Taxonomy" id="2763654"/>
    <lineage>
        <taxon>Bacteria</taxon>
        <taxon>Bacillati</taxon>
        <taxon>Bacillota</taxon>
        <taxon>Clostridia</taxon>
        <taxon>Christensenellales</taxon>
        <taxon>Christensenellaceae</taxon>
        <taxon>Luoshenia</taxon>
    </lineage>
</organism>
<keyword evidence="2" id="KW-1185">Reference proteome</keyword>
<dbReference type="InterPro" id="IPR045706">
    <property type="entry name" value="DUF6062"/>
</dbReference>
<comment type="caution">
    <text evidence="1">The sequence shown here is derived from an EMBL/GenBank/DDBJ whole genome shotgun (WGS) entry which is preliminary data.</text>
</comment>
<evidence type="ECO:0000313" key="1">
    <source>
        <dbReference type="EMBL" id="MBC8528966.1"/>
    </source>
</evidence>
<dbReference type="RefSeq" id="WP_249284889.1">
    <property type="nucleotide sequence ID" value="NZ_JACRSO010000002.1"/>
</dbReference>
<evidence type="ECO:0000313" key="2">
    <source>
        <dbReference type="Proteomes" id="UP000654279"/>
    </source>
</evidence>
<gene>
    <name evidence="1" type="ORF">H8699_05960</name>
</gene>
<dbReference type="Proteomes" id="UP000654279">
    <property type="component" value="Unassembled WGS sequence"/>
</dbReference>
<proteinExistence type="predicted"/>
<sequence length="257" mass="29467">MKYHIDTIPVWDAYKADCECPMCLIRRKCELDFIDSFLGGSVMEPDTRIEVNTKGFCQEHLHQLYAQKNRLGLALMTHTNMLEANEVAQEGFAKIEAALNGAPSGKKLFRPAKTDEKTAQTIAQAAQTIRARTQSCIICERLDSLMDRYFYTLMYMYEHEAEFRKAFAQSKGMCRPHLADALEYAVKHLKPDLAKAFITELLAAQRENDKRIADELYAFTTMFDYRNQGKTFGNARDALPRAINRVRGLTFPEDKKE</sequence>
<protein>
    <recommendedName>
        <fullName evidence="3">ABC transporter substrate-binding protein</fullName>
    </recommendedName>
</protein>
<accession>A0A926HNB6</accession>
<name>A0A926HNB6_9FIRM</name>
<evidence type="ECO:0008006" key="3">
    <source>
        <dbReference type="Google" id="ProtNLM"/>
    </source>
</evidence>
<dbReference type="EMBL" id="JACRSO010000002">
    <property type="protein sequence ID" value="MBC8528966.1"/>
    <property type="molecule type" value="Genomic_DNA"/>
</dbReference>
<reference evidence="1" key="1">
    <citation type="submission" date="2020-08" db="EMBL/GenBank/DDBJ databases">
        <title>Genome public.</title>
        <authorList>
            <person name="Liu C."/>
            <person name="Sun Q."/>
        </authorList>
    </citation>
    <scope>NUCLEOTIDE SEQUENCE</scope>
    <source>
        <strain evidence="1">NSJ-44</strain>
    </source>
</reference>
<dbReference type="AlphaFoldDB" id="A0A926HNB6"/>